<dbReference type="InterPro" id="IPR013527">
    <property type="entry name" value="YicC-like_N"/>
</dbReference>
<dbReference type="GO" id="GO:0016787">
    <property type="term" value="F:hydrolase activity"/>
    <property type="evidence" value="ECO:0007669"/>
    <property type="project" value="UniProtKB-KW"/>
</dbReference>
<dbReference type="PANTHER" id="PTHR30636:SF3">
    <property type="entry name" value="UPF0701 PROTEIN YICC"/>
    <property type="match status" value="1"/>
</dbReference>
<dbReference type="PANTHER" id="PTHR30636">
    <property type="entry name" value="UPF0701 PROTEIN YICC"/>
    <property type="match status" value="1"/>
</dbReference>
<evidence type="ECO:0000313" key="8">
    <source>
        <dbReference type="EMBL" id="ABW67716.1"/>
    </source>
</evidence>
<keyword evidence="4" id="KW-0378">Hydrolase</keyword>
<keyword evidence="2" id="KW-0540">Nuclease</keyword>
<evidence type="ECO:0000256" key="4">
    <source>
        <dbReference type="ARBA" id="ARBA00022801"/>
    </source>
</evidence>
<gene>
    <name evidence="8" type="ordered locus">Dole_1912</name>
</gene>
<evidence type="ECO:0000256" key="2">
    <source>
        <dbReference type="ARBA" id="ARBA00022722"/>
    </source>
</evidence>
<dbReference type="Pfam" id="PF03755">
    <property type="entry name" value="YicC-like_N"/>
    <property type="match status" value="1"/>
</dbReference>
<keyword evidence="3" id="KW-0255">Endonuclease</keyword>
<sequence length="294" mass="32147">MVKSMTAYAEKTVEHDGLSASVEIRTYNSRFLDLVLRLPANCRQFEAAIKQWITESIDRGRVECALTVKESRGEAVPRFTVDTARAAGYHAALVSLQEALGIPGPVPLEMVARFEGVITPTEPDRPCETELAVIQEAVLSALADINVMREKEGAFLEADLTQRVGAIETAVGTVEKASDGLVDACARQLEERMASLLNGTVEIDESRILQEAALHADRCDISEEIVRIKSHIAQFRAAMADGESCGRKLNFLLQEFNREVNTMGAKTVNSGVSATVVAMKTELEKLREQVQNVA</sequence>
<evidence type="ECO:0000313" key="9">
    <source>
        <dbReference type="Proteomes" id="UP000008561"/>
    </source>
</evidence>
<protein>
    <recommendedName>
        <fullName evidence="10">YicC family protein</fullName>
    </recommendedName>
</protein>
<dbReference type="GO" id="GO:0004521">
    <property type="term" value="F:RNA endonuclease activity"/>
    <property type="evidence" value="ECO:0007669"/>
    <property type="project" value="InterPro"/>
</dbReference>
<evidence type="ECO:0000256" key="3">
    <source>
        <dbReference type="ARBA" id="ARBA00022759"/>
    </source>
</evidence>
<feature type="domain" description="Endoribonuclease YicC-like C-terminal" evidence="7">
    <location>
        <begin position="175"/>
        <end position="293"/>
    </location>
</feature>
<comment type="similarity">
    <text evidence="5">Belongs to the YicC/YloC family.</text>
</comment>
<evidence type="ECO:0000256" key="5">
    <source>
        <dbReference type="ARBA" id="ARBA00035648"/>
    </source>
</evidence>
<accession>A8ZSH9</accession>
<keyword evidence="9" id="KW-1185">Reference proteome</keyword>
<comment type="cofactor">
    <cofactor evidence="1">
        <name>a divalent metal cation</name>
        <dbReference type="ChEBI" id="CHEBI:60240"/>
    </cofactor>
</comment>
<dbReference type="InterPro" id="IPR005229">
    <property type="entry name" value="YicC/YloC-like"/>
</dbReference>
<dbReference type="RefSeq" id="WP_012175328.1">
    <property type="nucleotide sequence ID" value="NC_009943.1"/>
</dbReference>
<reference evidence="8 9" key="1">
    <citation type="submission" date="2007-10" db="EMBL/GenBank/DDBJ databases">
        <title>Complete sequence of Desulfococcus oleovorans Hxd3.</title>
        <authorList>
            <consortium name="US DOE Joint Genome Institute"/>
            <person name="Copeland A."/>
            <person name="Lucas S."/>
            <person name="Lapidus A."/>
            <person name="Barry K."/>
            <person name="Glavina del Rio T."/>
            <person name="Dalin E."/>
            <person name="Tice H."/>
            <person name="Pitluck S."/>
            <person name="Kiss H."/>
            <person name="Brettin T."/>
            <person name="Bruce D."/>
            <person name="Detter J.C."/>
            <person name="Han C."/>
            <person name="Schmutz J."/>
            <person name="Larimer F."/>
            <person name="Land M."/>
            <person name="Hauser L."/>
            <person name="Kyrpides N."/>
            <person name="Kim E."/>
            <person name="Wawrik B."/>
            <person name="Richardson P."/>
        </authorList>
    </citation>
    <scope>NUCLEOTIDE SEQUENCE [LARGE SCALE GENOMIC DNA]</scope>
    <source>
        <strain evidence="9">DSM 6200 / JCM 39069 / Hxd3</strain>
    </source>
</reference>
<dbReference type="Pfam" id="PF08340">
    <property type="entry name" value="YicC-like_C"/>
    <property type="match status" value="1"/>
</dbReference>
<name>A8ZSH9_DESOH</name>
<proteinExistence type="inferred from homology"/>
<dbReference type="STRING" id="96561.Dole_1912"/>
<organism evidence="8 9">
    <name type="scientific">Desulfosudis oleivorans (strain DSM 6200 / JCM 39069 / Hxd3)</name>
    <name type="common">Desulfococcus oleovorans</name>
    <dbReference type="NCBI Taxonomy" id="96561"/>
    <lineage>
        <taxon>Bacteria</taxon>
        <taxon>Pseudomonadati</taxon>
        <taxon>Thermodesulfobacteriota</taxon>
        <taxon>Desulfobacteria</taxon>
        <taxon>Desulfobacterales</taxon>
        <taxon>Desulfosudaceae</taxon>
        <taxon>Desulfosudis</taxon>
    </lineage>
</organism>
<evidence type="ECO:0000259" key="6">
    <source>
        <dbReference type="Pfam" id="PF03755"/>
    </source>
</evidence>
<dbReference type="OrthoDB" id="9771229at2"/>
<dbReference type="EMBL" id="CP000859">
    <property type="protein sequence ID" value="ABW67716.1"/>
    <property type="molecule type" value="Genomic_DNA"/>
</dbReference>
<dbReference type="KEGG" id="dol:Dole_1912"/>
<dbReference type="NCBIfam" id="TIGR00255">
    <property type="entry name" value="YicC/YloC family endoribonuclease"/>
    <property type="match status" value="1"/>
</dbReference>
<dbReference type="InterPro" id="IPR013551">
    <property type="entry name" value="YicC-like_C"/>
</dbReference>
<dbReference type="eggNOG" id="COG1561">
    <property type="taxonomic scope" value="Bacteria"/>
</dbReference>
<dbReference type="Proteomes" id="UP000008561">
    <property type="component" value="Chromosome"/>
</dbReference>
<feature type="domain" description="Endoribonuclease YicC-like N-terminal" evidence="6">
    <location>
        <begin position="2"/>
        <end position="157"/>
    </location>
</feature>
<evidence type="ECO:0000256" key="1">
    <source>
        <dbReference type="ARBA" id="ARBA00001968"/>
    </source>
</evidence>
<evidence type="ECO:0008006" key="10">
    <source>
        <dbReference type="Google" id="ProtNLM"/>
    </source>
</evidence>
<dbReference type="HOGENOM" id="CLU_076609_1_0_7"/>
<dbReference type="AlphaFoldDB" id="A8ZSH9"/>
<evidence type="ECO:0000259" key="7">
    <source>
        <dbReference type="Pfam" id="PF08340"/>
    </source>
</evidence>